<keyword evidence="2 4" id="KW-0238">DNA-binding</keyword>
<proteinExistence type="predicted"/>
<evidence type="ECO:0000313" key="6">
    <source>
        <dbReference type="EMBL" id="MST95605.1"/>
    </source>
</evidence>
<dbReference type="InterPro" id="IPR050109">
    <property type="entry name" value="HTH-type_TetR-like_transc_reg"/>
</dbReference>
<dbReference type="InterPro" id="IPR009057">
    <property type="entry name" value="Homeodomain-like_sf"/>
</dbReference>
<dbReference type="PANTHER" id="PTHR30055">
    <property type="entry name" value="HTH-TYPE TRANSCRIPTIONAL REGULATOR RUTR"/>
    <property type="match status" value="1"/>
</dbReference>
<dbReference type="Pfam" id="PF00440">
    <property type="entry name" value="TetR_N"/>
    <property type="match status" value="1"/>
</dbReference>
<organism evidence="6 7">
    <name type="scientific">Victivallis lenta</name>
    <dbReference type="NCBI Taxonomy" id="2606640"/>
    <lineage>
        <taxon>Bacteria</taxon>
        <taxon>Pseudomonadati</taxon>
        <taxon>Lentisphaerota</taxon>
        <taxon>Lentisphaeria</taxon>
        <taxon>Victivallales</taxon>
        <taxon>Victivallaceae</taxon>
        <taxon>Victivallis</taxon>
    </lineage>
</organism>
<dbReference type="GO" id="GO:0003700">
    <property type="term" value="F:DNA-binding transcription factor activity"/>
    <property type="evidence" value="ECO:0007669"/>
    <property type="project" value="TreeGrafter"/>
</dbReference>
<keyword evidence="7" id="KW-1185">Reference proteome</keyword>
<dbReference type="InterPro" id="IPR023772">
    <property type="entry name" value="DNA-bd_HTH_TetR-type_CS"/>
</dbReference>
<dbReference type="InterPro" id="IPR036271">
    <property type="entry name" value="Tet_transcr_reg_TetR-rel_C_sf"/>
</dbReference>
<feature type="domain" description="HTH tetR-type" evidence="5">
    <location>
        <begin position="4"/>
        <end position="64"/>
    </location>
</feature>
<dbReference type="InterPro" id="IPR001647">
    <property type="entry name" value="HTH_TetR"/>
</dbReference>
<dbReference type="Gene3D" id="1.10.10.60">
    <property type="entry name" value="Homeodomain-like"/>
    <property type="match status" value="1"/>
</dbReference>
<dbReference type="PROSITE" id="PS50977">
    <property type="entry name" value="HTH_TETR_2"/>
    <property type="match status" value="1"/>
</dbReference>
<evidence type="ECO:0000256" key="2">
    <source>
        <dbReference type="ARBA" id="ARBA00023125"/>
    </source>
</evidence>
<keyword evidence="1" id="KW-0805">Transcription regulation</keyword>
<protein>
    <submittedName>
        <fullName evidence="6">TetR family transcriptional regulator</fullName>
    </submittedName>
</protein>
<sequence>MSLTKRQSEIIDAALKLTAEGGIQNLTIKNLGNALGITEPAIYRHFRSKSEIVRTMIGRFDEAVPAESAELHGIEAIAAFARNRFGQVQADPPLAQVMFAEELFMADAEFSERMLEMMHRHKETLERHFREAQERGEIRKDLPVDMLFRLFFGPVRLLIKQWGMARGAFDLRRKGEELLNALRLTLR</sequence>
<keyword evidence="3" id="KW-0804">Transcription</keyword>
<name>A0A844FY70_9BACT</name>
<dbReference type="Proteomes" id="UP000435649">
    <property type="component" value="Unassembled WGS sequence"/>
</dbReference>
<evidence type="ECO:0000259" key="5">
    <source>
        <dbReference type="PROSITE" id="PS50977"/>
    </source>
</evidence>
<evidence type="ECO:0000256" key="4">
    <source>
        <dbReference type="PROSITE-ProRule" id="PRU00335"/>
    </source>
</evidence>
<dbReference type="Pfam" id="PF16859">
    <property type="entry name" value="TetR_C_11"/>
    <property type="match status" value="1"/>
</dbReference>
<evidence type="ECO:0000256" key="3">
    <source>
        <dbReference type="ARBA" id="ARBA00023163"/>
    </source>
</evidence>
<dbReference type="PRINTS" id="PR00455">
    <property type="entry name" value="HTHTETR"/>
</dbReference>
<dbReference type="SUPFAM" id="SSF46689">
    <property type="entry name" value="Homeodomain-like"/>
    <property type="match status" value="1"/>
</dbReference>
<dbReference type="PROSITE" id="PS01081">
    <property type="entry name" value="HTH_TETR_1"/>
    <property type="match status" value="1"/>
</dbReference>
<dbReference type="GO" id="GO:0000976">
    <property type="term" value="F:transcription cis-regulatory region binding"/>
    <property type="evidence" value="ECO:0007669"/>
    <property type="project" value="TreeGrafter"/>
</dbReference>
<dbReference type="EMBL" id="VUNS01000001">
    <property type="protein sequence ID" value="MST95605.1"/>
    <property type="molecule type" value="Genomic_DNA"/>
</dbReference>
<gene>
    <name evidence="6" type="ORF">FYJ85_00900</name>
</gene>
<comment type="caution">
    <text evidence="6">The sequence shown here is derived from an EMBL/GenBank/DDBJ whole genome shotgun (WGS) entry which is preliminary data.</text>
</comment>
<evidence type="ECO:0000256" key="1">
    <source>
        <dbReference type="ARBA" id="ARBA00023015"/>
    </source>
</evidence>
<dbReference type="InterPro" id="IPR011075">
    <property type="entry name" value="TetR_C"/>
</dbReference>
<dbReference type="PANTHER" id="PTHR30055:SF240">
    <property type="entry name" value="HTH-TYPE TRANSCRIPTIONAL REGULATOR ACRR"/>
    <property type="match status" value="1"/>
</dbReference>
<evidence type="ECO:0000313" key="7">
    <source>
        <dbReference type="Proteomes" id="UP000435649"/>
    </source>
</evidence>
<dbReference type="AlphaFoldDB" id="A0A844FY70"/>
<dbReference type="SUPFAM" id="SSF48498">
    <property type="entry name" value="Tetracyclin repressor-like, C-terminal domain"/>
    <property type="match status" value="1"/>
</dbReference>
<feature type="DNA-binding region" description="H-T-H motif" evidence="4">
    <location>
        <begin position="27"/>
        <end position="46"/>
    </location>
</feature>
<reference evidence="6 7" key="1">
    <citation type="submission" date="2019-08" db="EMBL/GenBank/DDBJ databases">
        <title>In-depth cultivation of the pig gut microbiome towards novel bacterial diversity and tailored functional studies.</title>
        <authorList>
            <person name="Wylensek D."/>
            <person name="Hitch T.C.A."/>
            <person name="Clavel T."/>
        </authorList>
    </citation>
    <scope>NUCLEOTIDE SEQUENCE [LARGE SCALE GENOMIC DNA]</scope>
    <source>
        <strain evidence="6 7">BBE-744-WT-12</strain>
    </source>
</reference>
<accession>A0A844FY70</accession>
<dbReference type="RefSeq" id="WP_106053156.1">
    <property type="nucleotide sequence ID" value="NZ_DBFCGB010000057.1"/>
</dbReference>
<dbReference type="Gene3D" id="1.10.357.10">
    <property type="entry name" value="Tetracycline Repressor, domain 2"/>
    <property type="match status" value="1"/>
</dbReference>